<evidence type="ECO:0000313" key="8">
    <source>
        <dbReference type="Proteomes" id="UP000537130"/>
    </source>
</evidence>
<keyword evidence="4" id="KW-1015">Disulfide bond</keyword>
<dbReference type="GO" id="GO:0015036">
    <property type="term" value="F:disulfide oxidoreductase activity"/>
    <property type="evidence" value="ECO:0007669"/>
    <property type="project" value="InterPro"/>
</dbReference>
<evidence type="ECO:0000256" key="5">
    <source>
        <dbReference type="ARBA" id="ARBA00023284"/>
    </source>
</evidence>
<sequence length="185" mass="20495">MGRLKLFIPLFVFLVLAGLFFAVETEVSEGEYDPKALPSALIGQPFPAFTLPALLREDPVDESLLKGKVSIVNVWATWCPTCLFEHPFLVDLSERGEVVVFGINYKDNPDKAREWLAAKGNPFAVNIVDESGKLGLDLGVTGAPETFVVDKAGIVRMRYQGGLDETIWQRRFVPLLEQIAAEETL</sequence>
<evidence type="ECO:0000256" key="4">
    <source>
        <dbReference type="ARBA" id="ARBA00023157"/>
    </source>
</evidence>
<dbReference type="NCBIfam" id="TIGR00385">
    <property type="entry name" value="dsbE"/>
    <property type="match status" value="1"/>
</dbReference>
<evidence type="ECO:0000256" key="2">
    <source>
        <dbReference type="ARBA" id="ARBA00007758"/>
    </source>
</evidence>
<dbReference type="InterPro" id="IPR050553">
    <property type="entry name" value="Thioredoxin_ResA/DsbE_sf"/>
</dbReference>
<organism evidence="7 8">
    <name type="scientific">Litorivivens lipolytica</name>
    <dbReference type="NCBI Taxonomy" id="1524264"/>
    <lineage>
        <taxon>Bacteria</taxon>
        <taxon>Pseudomonadati</taxon>
        <taxon>Pseudomonadota</taxon>
        <taxon>Gammaproteobacteria</taxon>
        <taxon>Litorivivens</taxon>
    </lineage>
</organism>
<dbReference type="Proteomes" id="UP000537130">
    <property type="component" value="Unassembled WGS sequence"/>
</dbReference>
<dbReference type="CDD" id="cd03010">
    <property type="entry name" value="TlpA_like_DsbE"/>
    <property type="match status" value="1"/>
</dbReference>
<keyword evidence="5" id="KW-0676">Redox-active center</keyword>
<name>A0A7W4Z5Q2_9GAMM</name>
<reference evidence="7 8" key="1">
    <citation type="submission" date="2020-08" db="EMBL/GenBank/DDBJ databases">
        <title>Genomic Encyclopedia of Type Strains, Phase III (KMG-III): the genomes of soil and plant-associated and newly described type strains.</title>
        <authorList>
            <person name="Whitman W."/>
        </authorList>
    </citation>
    <scope>NUCLEOTIDE SEQUENCE [LARGE SCALE GENOMIC DNA]</scope>
    <source>
        <strain evidence="7 8">CECT 8654</strain>
    </source>
</reference>
<dbReference type="InterPro" id="IPR017937">
    <property type="entry name" value="Thioredoxin_CS"/>
</dbReference>
<gene>
    <name evidence="7" type="ORF">FHR99_000452</name>
</gene>
<protein>
    <submittedName>
        <fullName evidence="7">Cytochrome c biogenesis protein CcmG/thiol:disulfide interchange protein DsbE</fullName>
    </submittedName>
</protein>
<accession>A0A7W4Z5Q2</accession>
<dbReference type="GO" id="GO:0017004">
    <property type="term" value="P:cytochrome complex assembly"/>
    <property type="evidence" value="ECO:0007669"/>
    <property type="project" value="UniProtKB-KW"/>
</dbReference>
<dbReference type="PROSITE" id="PS00194">
    <property type="entry name" value="THIOREDOXIN_1"/>
    <property type="match status" value="1"/>
</dbReference>
<dbReference type="InterPro" id="IPR013740">
    <property type="entry name" value="Redoxin"/>
</dbReference>
<evidence type="ECO:0000313" key="7">
    <source>
        <dbReference type="EMBL" id="MBB3046216.1"/>
    </source>
</evidence>
<comment type="similarity">
    <text evidence="2">Belongs to the thioredoxin family. DsbE subfamily.</text>
</comment>
<evidence type="ECO:0000256" key="3">
    <source>
        <dbReference type="ARBA" id="ARBA00022748"/>
    </source>
</evidence>
<dbReference type="EMBL" id="JACHWY010000001">
    <property type="protein sequence ID" value="MBB3046216.1"/>
    <property type="molecule type" value="Genomic_DNA"/>
</dbReference>
<dbReference type="PANTHER" id="PTHR42852:SF6">
    <property type="entry name" value="THIOL:DISULFIDE INTERCHANGE PROTEIN DSBE"/>
    <property type="match status" value="1"/>
</dbReference>
<dbReference type="PANTHER" id="PTHR42852">
    <property type="entry name" value="THIOL:DISULFIDE INTERCHANGE PROTEIN DSBE"/>
    <property type="match status" value="1"/>
</dbReference>
<dbReference type="Pfam" id="PF08534">
    <property type="entry name" value="Redoxin"/>
    <property type="match status" value="1"/>
</dbReference>
<keyword evidence="3" id="KW-0201">Cytochrome c-type biogenesis</keyword>
<dbReference type="RefSeq" id="WP_183408911.1">
    <property type="nucleotide sequence ID" value="NZ_JACHWY010000001.1"/>
</dbReference>
<dbReference type="AlphaFoldDB" id="A0A7W4Z5Q2"/>
<dbReference type="InterPro" id="IPR004799">
    <property type="entry name" value="Periplasmic_diS_OxRdtase_DsbE"/>
</dbReference>
<dbReference type="SUPFAM" id="SSF52833">
    <property type="entry name" value="Thioredoxin-like"/>
    <property type="match status" value="1"/>
</dbReference>
<evidence type="ECO:0000259" key="6">
    <source>
        <dbReference type="PROSITE" id="PS51352"/>
    </source>
</evidence>
<dbReference type="GO" id="GO:0030288">
    <property type="term" value="C:outer membrane-bounded periplasmic space"/>
    <property type="evidence" value="ECO:0007669"/>
    <property type="project" value="InterPro"/>
</dbReference>
<dbReference type="InterPro" id="IPR036249">
    <property type="entry name" value="Thioredoxin-like_sf"/>
</dbReference>
<feature type="domain" description="Thioredoxin" evidence="6">
    <location>
        <begin position="40"/>
        <end position="178"/>
    </location>
</feature>
<dbReference type="PROSITE" id="PS51352">
    <property type="entry name" value="THIOREDOXIN_2"/>
    <property type="match status" value="1"/>
</dbReference>
<evidence type="ECO:0000256" key="1">
    <source>
        <dbReference type="ARBA" id="ARBA00004383"/>
    </source>
</evidence>
<dbReference type="InterPro" id="IPR013766">
    <property type="entry name" value="Thioredoxin_domain"/>
</dbReference>
<comment type="subcellular location">
    <subcellularLocation>
        <location evidence="1">Cell inner membrane</location>
        <topology evidence="1">Single-pass membrane protein</topology>
        <orientation evidence="1">Periplasmic side</orientation>
    </subcellularLocation>
</comment>
<keyword evidence="8" id="KW-1185">Reference proteome</keyword>
<dbReference type="Gene3D" id="3.40.30.10">
    <property type="entry name" value="Glutaredoxin"/>
    <property type="match status" value="1"/>
</dbReference>
<comment type="caution">
    <text evidence="7">The sequence shown here is derived from an EMBL/GenBank/DDBJ whole genome shotgun (WGS) entry which is preliminary data.</text>
</comment>
<dbReference type="GO" id="GO:0005886">
    <property type="term" value="C:plasma membrane"/>
    <property type="evidence" value="ECO:0007669"/>
    <property type="project" value="UniProtKB-SubCell"/>
</dbReference>
<proteinExistence type="inferred from homology"/>